<evidence type="ECO:0000313" key="2">
    <source>
        <dbReference type="Proteomes" id="UP000187261"/>
    </source>
</evidence>
<protein>
    <submittedName>
        <fullName evidence="1">Uncharacterized protein</fullName>
    </submittedName>
</protein>
<dbReference type="AlphaFoldDB" id="A0A1U7PWU0"/>
<accession>A0A1U7PWU0</accession>
<proteinExistence type="predicted"/>
<dbReference type="EMBL" id="FTPU01000009">
    <property type="protein sequence ID" value="SIT96443.1"/>
    <property type="molecule type" value="Genomic_DNA"/>
</dbReference>
<dbReference type="Proteomes" id="UP000187261">
    <property type="component" value="Unassembled WGS sequence"/>
</dbReference>
<keyword evidence="2" id="KW-1185">Reference proteome</keyword>
<sequence length="40" mass="4879">MIRLGLLENFNSMKRPDYLNFVFFYMNRWTSLLDLSGLFD</sequence>
<reference evidence="2" key="1">
    <citation type="submission" date="2016-10" db="EMBL/GenBank/DDBJ databases">
        <authorList>
            <person name="Varghese N."/>
            <person name="Submissions S."/>
        </authorList>
    </citation>
    <scope>NUCLEOTIDE SEQUENCE [LARGE SCALE GENOMIC DNA]</scope>
    <source>
        <strain evidence="2">DSM 19482</strain>
    </source>
</reference>
<organism evidence="1 2">
    <name type="scientific">Epilithonimonas bovis DSM 19482</name>
    <dbReference type="NCBI Taxonomy" id="1121284"/>
    <lineage>
        <taxon>Bacteria</taxon>
        <taxon>Pseudomonadati</taxon>
        <taxon>Bacteroidota</taxon>
        <taxon>Flavobacteriia</taxon>
        <taxon>Flavobacteriales</taxon>
        <taxon>Weeksellaceae</taxon>
        <taxon>Chryseobacterium group</taxon>
        <taxon>Epilithonimonas</taxon>
    </lineage>
</organism>
<gene>
    <name evidence="1" type="ORF">SAMN05660493_01123</name>
</gene>
<dbReference type="STRING" id="1121284.SAMN05660493_01123"/>
<name>A0A1U7PWU0_9FLAO</name>
<evidence type="ECO:0000313" key="1">
    <source>
        <dbReference type="EMBL" id="SIT96443.1"/>
    </source>
</evidence>